<accession>A0ABY7P9F3</accession>
<evidence type="ECO:0000313" key="3">
    <source>
        <dbReference type="Proteomes" id="UP001212326"/>
    </source>
</evidence>
<evidence type="ECO:0000256" key="1">
    <source>
        <dbReference type="SAM" id="Phobius"/>
    </source>
</evidence>
<keyword evidence="3" id="KW-1185">Reference proteome</keyword>
<dbReference type="Proteomes" id="UP001212326">
    <property type="component" value="Chromosome"/>
</dbReference>
<organism evidence="2 3">
    <name type="scientific">Streptomyces camelliae</name>
    <dbReference type="NCBI Taxonomy" id="3004093"/>
    <lineage>
        <taxon>Bacteria</taxon>
        <taxon>Bacillati</taxon>
        <taxon>Actinomycetota</taxon>
        <taxon>Actinomycetes</taxon>
        <taxon>Kitasatosporales</taxon>
        <taxon>Streptomycetaceae</taxon>
        <taxon>Streptomyces</taxon>
    </lineage>
</organism>
<keyword evidence="1" id="KW-0812">Transmembrane</keyword>
<feature type="transmembrane region" description="Helical" evidence="1">
    <location>
        <begin position="36"/>
        <end position="59"/>
    </location>
</feature>
<keyword evidence="1" id="KW-0472">Membrane</keyword>
<proteinExistence type="predicted"/>
<evidence type="ECO:0000313" key="2">
    <source>
        <dbReference type="EMBL" id="WBO67190.1"/>
    </source>
</evidence>
<reference evidence="2 3" key="1">
    <citation type="submission" date="2022-12" db="EMBL/GenBank/DDBJ databases">
        <authorList>
            <person name="Mo P."/>
        </authorList>
    </citation>
    <scope>NUCLEOTIDE SEQUENCE [LARGE SCALE GENOMIC DNA]</scope>
    <source>
        <strain evidence="2 3">HUAS 2-6</strain>
    </source>
</reference>
<dbReference type="RefSeq" id="WP_270084571.1">
    <property type="nucleotide sequence ID" value="NZ_CP115300.1"/>
</dbReference>
<keyword evidence="1" id="KW-1133">Transmembrane helix</keyword>
<dbReference type="EMBL" id="CP115300">
    <property type="protein sequence ID" value="WBO67190.1"/>
    <property type="molecule type" value="Genomic_DNA"/>
</dbReference>
<sequence length="172" mass="19694">MNSFQDPAAWEPAPVRPRAWLIRRFVLSAAYRPVHWLWVLLVWGFVLGFAALAEIVTTFSDRAENAAGRFLDRLTARTALPRWCVSRREVQHEGDAAYYRALVDDAVTRRTEQVAQPKPAVPREWTVPVRDYRGAGARYVAERAQAQGWQLRPSDVRKEVSLYWPHPVSPTG</sequence>
<name>A0ABY7P9F3_9ACTN</name>
<protein>
    <submittedName>
        <fullName evidence="2">Uncharacterized protein</fullName>
    </submittedName>
</protein>
<gene>
    <name evidence="2" type="ORF">O1G22_32455</name>
</gene>